<comment type="caution">
    <text evidence="1">The sequence shown here is derived from an EMBL/GenBank/DDBJ whole genome shotgun (WGS) entry which is preliminary data.</text>
</comment>
<accession>X1H338</accession>
<gene>
    <name evidence="1" type="ORF">S03H2_37315</name>
</gene>
<organism evidence="1">
    <name type="scientific">marine sediment metagenome</name>
    <dbReference type="NCBI Taxonomy" id="412755"/>
    <lineage>
        <taxon>unclassified sequences</taxon>
        <taxon>metagenomes</taxon>
        <taxon>ecological metagenomes</taxon>
    </lineage>
</organism>
<protein>
    <submittedName>
        <fullName evidence="1">Uncharacterized protein</fullName>
    </submittedName>
</protein>
<evidence type="ECO:0000313" key="1">
    <source>
        <dbReference type="EMBL" id="GAH48279.1"/>
    </source>
</evidence>
<dbReference type="EMBL" id="BARU01022964">
    <property type="protein sequence ID" value="GAH48279.1"/>
    <property type="molecule type" value="Genomic_DNA"/>
</dbReference>
<name>X1H338_9ZZZZ</name>
<reference evidence="1" key="1">
    <citation type="journal article" date="2014" name="Front. Microbiol.">
        <title>High frequency of phylogenetically diverse reductive dehalogenase-homologous genes in deep subseafloor sedimentary metagenomes.</title>
        <authorList>
            <person name="Kawai M."/>
            <person name="Futagami T."/>
            <person name="Toyoda A."/>
            <person name="Takaki Y."/>
            <person name="Nishi S."/>
            <person name="Hori S."/>
            <person name="Arai W."/>
            <person name="Tsubouchi T."/>
            <person name="Morono Y."/>
            <person name="Uchiyama I."/>
            <person name="Ito T."/>
            <person name="Fujiyama A."/>
            <person name="Inagaki F."/>
            <person name="Takami H."/>
        </authorList>
    </citation>
    <scope>NUCLEOTIDE SEQUENCE</scope>
    <source>
        <strain evidence="1">Expedition CK06-06</strain>
    </source>
</reference>
<proteinExistence type="predicted"/>
<dbReference type="AlphaFoldDB" id="X1H338"/>
<sequence>MGSIIDNDGTQDLEMLTFMPHELTKGSNPLYDARLEAWGTSFRIVDRA</sequence>